<sequence length="252" mass="29067">MPVGRKVRQPKIIQPGRGRRWRYLVVVLVPVMVLAAAWYAFDYGRNSVEFNSAVAKQKILELEQQAAELEQQVNSLEAERTKLREQVAALGRASQIDREAARVVGEEIKIIQDDHLEMEEELVFLRGIVSSKENRKNLRVRDFKIEPTENKTVFRYSFTVSQVLTNKDDVKGTIFITLSGKENDKETSLSLEALTEKKISSIEMQFKYFQKFDGQLILPLDFKVDNMVIDVKPVNGKLSRLTETFDWLVEEE</sequence>
<dbReference type="InterPro" id="IPR046703">
    <property type="entry name" value="DUF6776"/>
</dbReference>
<reference evidence="3" key="1">
    <citation type="submission" date="2018-06" db="EMBL/GenBank/DDBJ databases">
        <authorList>
            <person name="Zhirakovskaya E."/>
        </authorList>
    </citation>
    <scope>NUCLEOTIDE SEQUENCE</scope>
</reference>
<name>A0A3B1B7I2_9ZZZZ</name>
<dbReference type="Pfam" id="PF20567">
    <property type="entry name" value="DUF6776"/>
    <property type="match status" value="1"/>
</dbReference>
<dbReference type="AlphaFoldDB" id="A0A3B1B7I2"/>
<feature type="coiled-coil region" evidence="1">
    <location>
        <begin position="52"/>
        <end position="93"/>
    </location>
</feature>
<keyword evidence="2" id="KW-1133">Transmembrane helix</keyword>
<evidence type="ECO:0000256" key="1">
    <source>
        <dbReference type="SAM" id="Coils"/>
    </source>
</evidence>
<evidence type="ECO:0000256" key="2">
    <source>
        <dbReference type="SAM" id="Phobius"/>
    </source>
</evidence>
<accession>A0A3B1B7I2</accession>
<dbReference type="EMBL" id="UOFX01000033">
    <property type="protein sequence ID" value="VAX07843.1"/>
    <property type="molecule type" value="Genomic_DNA"/>
</dbReference>
<gene>
    <name evidence="3" type="ORF">MNBD_GAMMA26-2338</name>
</gene>
<proteinExistence type="predicted"/>
<keyword evidence="1" id="KW-0175">Coiled coil</keyword>
<feature type="transmembrane region" description="Helical" evidence="2">
    <location>
        <begin position="21"/>
        <end position="41"/>
    </location>
</feature>
<organism evidence="3">
    <name type="scientific">hydrothermal vent metagenome</name>
    <dbReference type="NCBI Taxonomy" id="652676"/>
    <lineage>
        <taxon>unclassified sequences</taxon>
        <taxon>metagenomes</taxon>
        <taxon>ecological metagenomes</taxon>
    </lineage>
</organism>
<keyword evidence="2" id="KW-0472">Membrane</keyword>
<protein>
    <submittedName>
        <fullName evidence="3">Uncharacterized protein</fullName>
    </submittedName>
</protein>
<keyword evidence="2" id="KW-0812">Transmembrane</keyword>
<evidence type="ECO:0000313" key="3">
    <source>
        <dbReference type="EMBL" id="VAX07843.1"/>
    </source>
</evidence>